<evidence type="ECO:0000313" key="4">
    <source>
        <dbReference type="EMBL" id="MDT2537600.1"/>
    </source>
</evidence>
<dbReference type="GO" id="GO:0005524">
    <property type="term" value="F:ATP binding"/>
    <property type="evidence" value="ECO:0007669"/>
    <property type="project" value="UniProtKB-KW"/>
</dbReference>
<comment type="caution">
    <text evidence="3">Lacks conserved residue(s) required for the propagation of feature annotation.</text>
</comment>
<feature type="binding site" evidence="3">
    <location>
        <begin position="7"/>
        <end position="20"/>
    </location>
    <ligand>
        <name>ATP</name>
        <dbReference type="ChEBI" id="CHEBI:30616"/>
    </ligand>
</feature>
<dbReference type="NCBIfam" id="NF010191">
    <property type="entry name" value="PRK13670.1"/>
    <property type="match status" value="1"/>
</dbReference>
<keyword evidence="3" id="KW-0820">tRNA-binding</keyword>
<gene>
    <name evidence="3" type="primary">tmcAL</name>
    <name evidence="4" type="ORF">P7D78_05660</name>
</gene>
<evidence type="ECO:0000256" key="3">
    <source>
        <dbReference type="HAMAP-Rule" id="MF_01539"/>
    </source>
</evidence>
<organism evidence="4 5">
    <name type="scientific">Enterococcus raffinosus</name>
    <dbReference type="NCBI Taxonomy" id="71452"/>
    <lineage>
        <taxon>Bacteria</taxon>
        <taxon>Bacillati</taxon>
        <taxon>Bacillota</taxon>
        <taxon>Bacilli</taxon>
        <taxon>Lactobacillales</taxon>
        <taxon>Enterococcaceae</taxon>
        <taxon>Enterococcus</taxon>
    </lineage>
</organism>
<dbReference type="GO" id="GO:0005737">
    <property type="term" value="C:cytoplasm"/>
    <property type="evidence" value="ECO:0007669"/>
    <property type="project" value="UniProtKB-SubCell"/>
</dbReference>
<dbReference type="RefSeq" id="WP_010746025.1">
    <property type="nucleotide sequence ID" value="NZ_BAAAXM010000053.1"/>
</dbReference>
<keyword evidence="3" id="KW-0963">Cytoplasm</keyword>
<dbReference type="GO" id="GO:0016879">
    <property type="term" value="F:ligase activity, forming carbon-nitrogen bonds"/>
    <property type="evidence" value="ECO:0007669"/>
    <property type="project" value="UniProtKB-UniRule"/>
</dbReference>
<feature type="binding site" evidence="3">
    <location>
        <position position="158"/>
    </location>
    <ligand>
        <name>ATP</name>
        <dbReference type="ChEBI" id="CHEBI:30616"/>
    </ligand>
</feature>
<dbReference type="PANTHER" id="PTHR37825:SF1">
    <property type="entry name" value="TRNA(MET) CYTIDINE ACETATE LIGASE"/>
    <property type="match status" value="1"/>
</dbReference>
<proteinExistence type="inferred from homology"/>
<dbReference type="GO" id="GO:0000049">
    <property type="term" value="F:tRNA binding"/>
    <property type="evidence" value="ECO:0007669"/>
    <property type="project" value="UniProtKB-KW"/>
</dbReference>
<accession>A0AAW8SSY9</accession>
<dbReference type="Gene3D" id="3.40.50.620">
    <property type="entry name" value="HUPs"/>
    <property type="match status" value="1"/>
</dbReference>
<dbReference type="SUPFAM" id="SSF52374">
    <property type="entry name" value="Nucleotidylyl transferase"/>
    <property type="match status" value="1"/>
</dbReference>
<keyword evidence="2 3" id="KW-0819">tRNA processing</keyword>
<keyword evidence="3" id="KW-0694">RNA-binding</keyword>
<dbReference type="InterPro" id="IPR014729">
    <property type="entry name" value="Rossmann-like_a/b/a_fold"/>
</dbReference>
<dbReference type="GO" id="GO:0006400">
    <property type="term" value="P:tRNA modification"/>
    <property type="evidence" value="ECO:0007669"/>
    <property type="project" value="UniProtKB-UniRule"/>
</dbReference>
<dbReference type="EMBL" id="JARPXM010000004">
    <property type="protein sequence ID" value="MDT2537600.1"/>
    <property type="molecule type" value="Genomic_DNA"/>
</dbReference>
<evidence type="ECO:0000256" key="1">
    <source>
        <dbReference type="ARBA" id="ARBA00022598"/>
    </source>
</evidence>
<dbReference type="PANTHER" id="PTHR37825">
    <property type="entry name" value="TRNA(MET) CYTIDINE ACETATE LIGASE"/>
    <property type="match status" value="1"/>
</dbReference>
<keyword evidence="3" id="KW-0067">ATP-binding</keyword>
<comment type="catalytic activity">
    <reaction evidence="3">
        <text>cytidine(34) in elongator tRNA(Met) + acetate + ATP = N(4)-acetylcytidine(34) in elongator tRNA(Met) + AMP + diphosphate</text>
        <dbReference type="Rhea" id="RHEA:58144"/>
        <dbReference type="Rhea" id="RHEA-COMP:10693"/>
        <dbReference type="Rhea" id="RHEA-COMP:10694"/>
        <dbReference type="ChEBI" id="CHEBI:30089"/>
        <dbReference type="ChEBI" id="CHEBI:30616"/>
        <dbReference type="ChEBI" id="CHEBI:33019"/>
        <dbReference type="ChEBI" id="CHEBI:74900"/>
        <dbReference type="ChEBI" id="CHEBI:82748"/>
        <dbReference type="ChEBI" id="CHEBI:456215"/>
    </reaction>
</comment>
<sequence length="379" mass="43547">MRSCGIVVEYNPFHNGHRYHAEKARELSGADIVVAVMSGNFLQRGEPAITDKWSRAAAALENGVDLVVELPFSWAVQSADYFAKGSIKLLQALKCDALCFGTDNEQQFDYADYGRFFIEEKPAIDQLFHELPIGWSYPEKMAEVVSQLYPKAQNFPPNHILGLSYAKENALYAQPMEIFPLARMNQGYHDESLIMDQFASATGIRHAVFAGEDISAFVPSKTLEALRNTQISWSDFWPYLNYQLRANSLSDLREIYQMREGVEHRLIEQEAASFSEYLQLISTKRYTQPRLQRLLTYVLLQIKETEIIAEQENSMLHILGFTKKGQAYLNKRKKQFTLPIAAKIGQKEKEKHFLTYRADQIYQLIHQQEQTIGRFPIQA</sequence>
<keyword evidence="3" id="KW-0547">Nucleotide-binding</keyword>
<comment type="similarity">
    <text evidence="3">Belongs to the TmcAL family.</text>
</comment>
<dbReference type="Pfam" id="PF05636">
    <property type="entry name" value="HIGH_NTase1"/>
    <property type="match status" value="1"/>
</dbReference>
<dbReference type="AlphaFoldDB" id="A0AAW8SSY9"/>
<name>A0AAW8SSY9_9ENTE</name>
<reference evidence="4" key="1">
    <citation type="submission" date="2023-03" db="EMBL/GenBank/DDBJ databases">
        <authorList>
            <person name="Shen W."/>
            <person name="Cai J."/>
        </authorList>
    </citation>
    <scope>NUCLEOTIDE SEQUENCE</scope>
    <source>
        <strain evidence="4">B646-2</strain>
    </source>
</reference>
<dbReference type="Proteomes" id="UP001249240">
    <property type="component" value="Unassembled WGS sequence"/>
</dbReference>
<dbReference type="InterPro" id="IPR008513">
    <property type="entry name" value="tRNA(Met)_cyd_acetate_ligase"/>
</dbReference>
<dbReference type="HAMAP" id="MF_01539">
    <property type="entry name" value="TmcAL"/>
    <property type="match status" value="1"/>
</dbReference>
<feature type="binding site" evidence="3">
    <location>
        <position position="101"/>
    </location>
    <ligand>
        <name>ATP</name>
        <dbReference type="ChEBI" id="CHEBI:30616"/>
    </ligand>
</feature>
<protein>
    <recommendedName>
        <fullName evidence="3">tRNA(Met) cytidine acetate ligase</fullName>
        <ecNumber evidence="3">6.3.4.-</ecNumber>
    </recommendedName>
</protein>
<keyword evidence="1 3" id="KW-0436">Ligase</keyword>
<comment type="caution">
    <text evidence="4">The sequence shown here is derived from an EMBL/GenBank/DDBJ whole genome shotgun (WGS) entry which is preliminary data.</text>
</comment>
<comment type="function">
    <text evidence="3">Catalyzes the formation of N(4)-acetylcytidine (ac(4)C) at the wobble position of elongator tRNA(Met), using acetate and ATP as substrates. First activates an acetate ion to form acetyladenylate (Ac-AMP) and then transfers the acetyl group to tRNA to form ac(4)C34.</text>
</comment>
<comment type="subcellular location">
    <subcellularLocation>
        <location evidence="3">Cytoplasm</location>
    </subcellularLocation>
</comment>
<evidence type="ECO:0000256" key="2">
    <source>
        <dbReference type="ARBA" id="ARBA00022694"/>
    </source>
</evidence>
<dbReference type="EC" id="6.3.4.-" evidence="3"/>
<feature type="binding site" evidence="3">
    <location>
        <position position="183"/>
    </location>
    <ligand>
        <name>ATP</name>
        <dbReference type="ChEBI" id="CHEBI:30616"/>
    </ligand>
</feature>
<evidence type="ECO:0000313" key="5">
    <source>
        <dbReference type="Proteomes" id="UP001249240"/>
    </source>
</evidence>